<name>A0A4S2BH92_9LACO</name>
<sequence>MKKTLIIITSLIIGIAIGLTIKEFLPTNHSYPVKKEKISSIHKVSTTTAQEEAPIIKISQNRALKDFHRLYPNSKVTEIKLTIQHQSYIYDIVGYDTKKDCTIKINASTGEILGQSTLRNEDQEADTEEDTLQINKLVSRKEASQIAIQKVGGGEAREWTLAVTPSHTNPIWTVKIVDHNEVTKVKIDALSKDIINN</sequence>
<accession>A0A4S2BH92</accession>
<proteinExistence type="predicted"/>
<dbReference type="InterPro" id="IPR025711">
    <property type="entry name" value="PepSY"/>
</dbReference>
<evidence type="ECO:0000313" key="3">
    <source>
        <dbReference type="Proteomes" id="UP000309117"/>
    </source>
</evidence>
<dbReference type="Pfam" id="PF03413">
    <property type="entry name" value="PepSY"/>
    <property type="match status" value="2"/>
</dbReference>
<feature type="domain" description="PepSY" evidence="1">
    <location>
        <begin position="138"/>
        <end position="195"/>
    </location>
</feature>
<dbReference type="AlphaFoldDB" id="A0A4S2BH92"/>
<dbReference type="EMBL" id="SRYV01000011">
    <property type="protein sequence ID" value="TGY14038.1"/>
    <property type="molecule type" value="Genomic_DNA"/>
</dbReference>
<dbReference type="RefSeq" id="WP_135960576.1">
    <property type="nucleotide sequence ID" value="NZ_CAJSYX010000001.1"/>
</dbReference>
<evidence type="ECO:0000259" key="1">
    <source>
        <dbReference type="Pfam" id="PF03413"/>
    </source>
</evidence>
<evidence type="ECO:0000313" key="2">
    <source>
        <dbReference type="EMBL" id="TGY14038.1"/>
    </source>
</evidence>
<organism evidence="2 3">
    <name type="scientific">Lactobacillus intestinalis</name>
    <dbReference type="NCBI Taxonomy" id="151781"/>
    <lineage>
        <taxon>Bacteria</taxon>
        <taxon>Bacillati</taxon>
        <taxon>Bacillota</taxon>
        <taxon>Bacilli</taxon>
        <taxon>Lactobacillales</taxon>
        <taxon>Lactobacillaceae</taxon>
        <taxon>Lactobacillus</taxon>
    </lineage>
</organism>
<protein>
    <recommendedName>
        <fullName evidence="1">PepSY domain-containing protein</fullName>
    </recommendedName>
</protein>
<dbReference type="Gene3D" id="3.10.450.40">
    <property type="match status" value="2"/>
</dbReference>
<comment type="caution">
    <text evidence="2">The sequence shown here is derived from an EMBL/GenBank/DDBJ whole genome shotgun (WGS) entry which is preliminary data.</text>
</comment>
<feature type="domain" description="PepSY" evidence="1">
    <location>
        <begin position="57"/>
        <end position="115"/>
    </location>
</feature>
<reference evidence="2 3" key="1">
    <citation type="submission" date="2019-04" db="EMBL/GenBank/DDBJ databases">
        <title>Microbes associate with the intestines of laboratory mice.</title>
        <authorList>
            <person name="Navarre W."/>
            <person name="Wong E."/>
            <person name="Huang K."/>
            <person name="Tropini C."/>
            <person name="Ng K."/>
            <person name="Yu B."/>
        </authorList>
    </citation>
    <scope>NUCLEOTIDE SEQUENCE [LARGE SCALE GENOMIC DNA]</scope>
    <source>
        <strain evidence="2 3">NM61_E11</strain>
    </source>
</reference>
<dbReference type="Proteomes" id="UP000309117">
    <property type="component" value="Unassembled WGS sequence"/>
</dbReference>
<gene>
    <name evidence="2" type="ORF">E5351_06825</name>
</gene>